<name>A0A4R6SZU0_9SPHI</name>
<reference evidence="1 2" key="1">
    <citation type="submission" date="2019-03" db="EMBL/GenBank/DDBJ databases">
        <title>Genomic Encyclopedia of Archaeal and Bacterial Type Strains, Phase II (KMG-II): from individual species to whole genera.</title>
        <authorList>
            <person name="Goeker M."/>
        </authorList>
    </citation>
    <scope>NUCLEOTIDE SEQUENCE [LARGE SCALE GENOMIC DNA]</scope>
    <source>
        <strain evidence="1 2">DSM 19035</strain>
    </source>
</reference>
<comment type="caution">
    <text evidence="1">The sequence shown here is derived from an EMBL/GenBank/DDBJ whole genome shotgun (WGS) entry which is preliminary data.</text>
</comment>
<evidence type="ECO:0000313" key="1">
    <source>
        <dbReference type="EMBL" id="TDQ12184.1"/>
    </source>
</evidence>
<proteinExistence type="predicted"/>
<dbReference type="EMBL" id="SNYC01000003">
    <property type="protein sequence ID" value="TDQ12184.1"/>
    <property type="molecule type" value="Genomic_DNA"/>
</dbReference>
<dbReference type="RefSeq" id="WP_133575194.1">
    <property type="nucleotide sequence ID" value="NZ_SNYC01000003.1"/>
</dbReference>
<accession>A0A4R6SZU0</accession>
<keyword evidence="2" id="KW-1185">Reference proteome</keyword>
<dbReference type="AlphaFoldDB" id="A0A4R6SZU0"/>
<sequence>MDPYELIFENKQLTVQPLEDGMYSVYENDIKIADLYPEIYDCKITWYTADLITAEYAQGLGEAIYNHEL</sequence>
<dbReference type="Proteomes" id="UP000295620">
    <property type="component" value="Unassembled WGS sequence"/>
</dbReference>
<gene>
    <name evidence="1" type="ORF">ATK78_1318</name>
</gene>
<dbReference type="OrthoDB" id="769888at2"/>
<protein>
    <submittedName>
        <fullName evidence="1">Uncharacterized protein</fullName>
    </submittedName>
</protein>
<organism evidence="1 2">
    <name type="scientific">Pedobacter metabolipauper</name>
    <dbReference type="NCBI Taxonomy" id="425513"/>
    <lineage>
        <taxon>Bacteria</taxon>
        <taxon>Pseudomonadati</taxon>
        <taxon>Bacteroidota</taxon>
        <taxon>Sphingobacteriia</taxon>
        <taxon>Sphingobacteriales</taxon>
        <taxon>Sphingobacteriaceae</taxon>
        <taxon>Pedobacter</taxon>
    </lineage>
</organism>
<evidence type="ECO:0000313" key="2">
    <source>
        <dbReference type="Proteomes" id="UP000295620"/>
    </source>
</evidence>